<dbReference type="InterPro" id="IPR000551">
    <property type="entry name" value="MerR-type_HTH_dom"/>
</dbReference>
<reference evidence="3 4" key="1">
    <citation type="submission" date="2023-11" db="EMBL/GenBank/DDBJ databases">
        <title>Bacillus jintuensis, isolated from a mudflat on the Beibu Gulf coast.</title>
        <authorList>
            <person name="Li M."/>
        </authorList>
    </citation>
    <scope>NUCLEOTIDE SEQUENCE [LARGE SCALE GENOMIC DNA]</scope>
    <source>
        <strain evidence="3 4">31A1R</strain>
    </source>
</reference>
<dbReference type="CDD" id="cd04762">
    <property type="entry name" value="HTH_MerR-trunc"/>
    <property type="match status" value="1"/>
</dbReference>
<protein>
    <submittedName>
        <fullName evidence="3">MerR family transcriptional regulator</fullName>
    </submittedName>
</protein>
<dbReference type="Gene3D" id="1.10.1660.10">
    <property type="match status" value="1"/>
</dbReference>
<comment type="caution">
    <text evidence="3">The sequence shown here is derived from an EMBL/GenBank/DDBJ whole genome shotgun (WGS) entry which is preliminary data.</text>
</comment>
<evidence type="ECO:0000256" key="1">
    <source>
        <dbReference type="SAM" id="Coils"/>
    </source>
</evidence>
<sequence>MNTNVVAKILGVSTSTVKRWVKQLGLQLEKNEFGHFMYTKNDIKVLKGFKEKVQAGSVLQDVSDEPRKGVINASTSSNYLLEKLMLKVELLETSLRGKADDVVTYQLLQQRREIEELESQIKLLTEKLKKLEAKQATQAVSEEKLVVNIPKQKNTKKKNIISMFF</sequence>
<feature type="coiled-coil region" evidence="1">
    <location>
        <begin position="107"/>
        <end position="134"/>
    </location>
</feature>
<keyword evidence="4" id="KW-1185">Reference proteome</keyword>
<keyword evidence="1" id="KW-0175">Coiled coil</keyword>
<dbReference type="RefSeq" id="WP_322448165.1">
    <property type="nucleotide sequence ID" value="NZ_JAXOFX010000017.1"/>
</dbReference>
<dbReference type="SUPFAM" id="SSF46955">
    <property type="entry name" value="Putative DNA-binding domain"/>
    <property type="match status" value="1"/>
</dbReference>
<gene>
    <name evidence="3" type="ORF">SM124_19310</name>
</gene>
<dbReference type="Pfam" id="PF13411">
    <property type="entry name" value="MerR_1"/>
    <property type="match status" value="1"/>
</dbReference>
<evidence type="ECO:0000313" key="3">
    <source>
        <dbReference type="EMBL" id="MDZ5473872.1"/>
    </source>
</evidence>
<name>A0ABU5J3F2_9BACI</name>
<feature type="domain" description="HTH merR-type" evidence="2">
    <location>
        <begin position="2"/>
        <end position="63"/>
    </location>
</feature>
<proteinExistence type="predicted"/>
<dbReference type="EMBL" id="JAXOFX010000017">
    <property type="protein sequence ID" value="MDZ5473872.1"/>
    <property type="molecule type" value="Genomic_DNA"/>
</dbReference>
<accession>A0ABU5J3F2</accession>
<evidence type="ECO:0000259" key="2">
    <source>
        <dbReference type="Pfam" id="PF13411"/>
    </source>
</evidence>
<dbReference type="Proteomes" id="UP001290455">
    <property type="component" value="Unassembled WGS sequence"/>
</dbReference>
<organism evidence="3 4">
    <name type="scientific">Robertmurraya mangrovi</name>
    <dbReference type="NCBI Taxonomy" id="3098077"/>
    <lineage>
        <taxon>Bacteria</taxon>
        <taxon>Bacillati</taxon>
        <taxon>Bacillota</taxon>
        <taxon>Bacilli</taxon>
        <taxon>Bacillales</taxon>
        <taxon>Bacillaceae</taxon>
        <taxon>Robertmurraya</taxon>
    </lineage>
</organism>
<evidence type="ECO:0000313" key="4">
    <source>
        <dbReference type="Proteomes" id="UP001290455"/>
    </source>
</evidence>
<dbReference type="InterPro" id="IPR009061">
    <property type="entry name" value="DNA-bd_dom_put_sf"/>
</dbReference>